<feature type="region of interest" description="Disordered" evidence="1">
    <location>
        <begin position="330"/>
        <end position="350"/>
    </location>
</feature>
<feature type="compositionally biased region" description="Polar residues" evidence="1">
    <location>
        <begin position="435"/>
        <end position="459"/>
    </location>
</feature>
<comment type="caution">
    <text evidence="2">The sequence shown here is derived from an EMBL/GenBank/DDBJ whole genome shotgun (WGS) entry which is preliminary data.</text>
</comment>
<organism evidence="2 3">
    <name type="scientific">Venturia inaequalis</name>
    <name type="common">Apple scab fungus</name>
    <dbReference type="NCBI Taxonomy" id="5025"/>
    <lineage>
        <taxon>Eukaryota</taxon>
        <taxon>Fungi</taxon>
        <taxon>Dikarya</taxon>
        <taxon>Ascomycota</taxon>
        <taxon>Pezizomycotina</taxon>
        <taxon>Dothideomycetes</taxon>
        <taxon>Pleosporomycetidae</taxon>
        <taxon>Venturiales</taxon>
        <taxon>Venturiaceae</taxon>
        <taxon>Venturia</taxon>
    </lineage>
</organism>
<feature type="region of interest" description="Disordered" evidence="1">
    <location>
        <begin position="238"/>
        <end position="279"/>
    </location>
</feature>
<dbReference type="InterPro" id="IPR036322">
    <property type="entry name" value="WD40_repeat_dom_sf"/>
</dbReference>
<dbReference type="InterPro" id="IPR001680">
    <property type="entry name" value="WD40_rpt"/>
</dbReference>
<dbReference type="Pfam" id="PF00400">
    <property type="entry name" value="WD40"/>
    <property type="match status" value="4"/>
</dbReference>
<feature type="region of interest" description="Disordered" evidence="1">
    <location>
        <begin position="1139"/>
        <end position="1237"/>
    </location>
</feature>
<feature type="region of interest" description="Disordered" evidence="1">
    <location>
        <begin position="1"/>
        <end position="21"/>
    </location>
</feature>
<dbReference type="EMBL" id="WNWS01000278">
    <property type="protein sequence ID" value="KAE9972140.1"/>
    <property type="molecule type" value="Genomic_DNA"/>
</dbReference>
<gene>
    <name evidence="2" type="ORF">EG328_005154</name>
</gene>
<dbReference type="PANTHER" id="PTHR45589:SF1">
    <property type="entry name" value="WD REPEAT DOMAIN 62, ISOFORM G"/>
    <property type="match status" value="1"/>
</dbReference>
<dbReference type="InterPro" id="IPR052779">
    <property type="entry name" value="WDR62"/>
</dbReference>
<evidence type="ECO:0000313" key="3">
    <source>
        <dbReference type="Proteomes" id="UP000447873"/>
    </source>
</evidence>
<feature type="region of interest" description="Disordered" evidence="1">
    <location>
        <begin position="1331"/>
        <end position="1380"/>
    </location>
</feature>
<dbReference type="InterPro" id="IPR015943">
    <property type="entry name" value="WD40/YVTN_repeat-like_dom_sf"/>
</dbReference>
<feature type="region of interest" description="Disordered" evidence="1">
    <location>
        <begin position="412"/>
        <end position="465"/>
    </location>
</feature>
<feature type="compositionally biased region" description="Basic and acidic residues" evidence="1">
    <location>
        <begin position="1365"/>
        <end position="1380"/>
    </location>
</feature>
<feature type="compositionally biased region" description="Polar residues" evidence="1">
    <location>
        <begin position="1139"/>
        <end position="1157"/>
    </location>
</feature>
<feature type="compositionally biased region" description="Polar residues" evidence="1">
    <location>
        <begin position="1207"/>
        <end position="1218"/>
    </location>
</feature>
<dbReference type="Proteomes" id="UP000447873">
    <property type="component" value="Unassembled WGS sequence"/>
</dbReference>
<feature type="compositionally biased region" description="Polar residues" evidence="1">
    <location>
        <begin position="1331"/>
        <end position="1342"/>
    </location>
</feature>
<evidence type="ECO:0000256" key="1">
    <source>
        <dbReference type="SAM" id="MobiDB-lite"/>
    </source>
</evidence>
<reference evidence="2 3" key="1">
    <citation type="submission" date="2018-12" db="EMBL/GenBank/DDBJ databases">
        <title>Venturia inaequalis Genome Resource.</title>
        <authorList>
            <person name="Lichtner F.J."/>
        </authorList>
    </citation>
    <scope>NUCLEOTIDE SEQUENCE [LARGE SCALE GENOMIC DNA]</scope>
    <source>
        <strain evidence="2 3">120213</strain>
    </source>
</reference>
<dbReference type="SUPFAM" id="SSF50978">
    <property type="entry name" value="WD40 repeat-like"/>
    <property type="match status" value="3"/>
</dbReference>
<proteinExistence type="predicted"/>
<sequence length="1380" mass="149451">MAMNYRAHAPNPRPTVSRQRSNSVPALFSLADVTDEEASVLFSAAERATARRRRPVSVDSPGPIINNTYGQADVPRRAFNFSTPSRFGIGKSSLRQTVPRTLVDEVVQSEKKEEKLEVIVQEDEETTPYEVEPAPIPPCEPLSPAYMVSIRSPSACSTTSSQDPTSPRRQVADQNLKAYADGLLHFTQTRLNIVAPQVVYSSGHLSDLSVPPTPDLVHEHEHDVLELEFQRPTLRSHFSNWSSTSSETEEDDEVASKRLSFTPPMEPRTPDEDSGMISPDSFFSEVTPRVRQATQWTSTSSARPSSQIATAANLRHSTSTAPWNLKVTTPSNSPFLKSPNAKASRHGRNDTGLSLRHVIGTTASSANSIDALSSTRSLAFTAGAAAVIATFDDQLAFTQRFYRARPNATPLNPSPVIYEPSTPTTPSDHLRRRTATPSLQATGTTVSPFGTPGPESNESPGGKTWTARERVKACTCTSLSPDGKYLAVGETGYKPRVLVFSTSKEASPYIPLTSLSDHTFGVKCVAFSPNSQHLASLGNVNDGFLYIWSINNRNGSATLYASNKCTSNIFQMAWVGTNVVTVGTRHVKIWRVEGSSSSTPVKLLASLLTQQTSNSGHNILSGRNCLLGPLLEATFTSIVSISSTKAIVCSEAGDICLLDDSEGRQAFYKLANAGFSVTAISLGVKGTVLLAGKGGVMKSLKIETLLKSKSLEISERSPSVDESCAEPPFMVALAPLGNHVAAIDTNRFIRLIKPPVPDTVGSPEVALQLPAHGGPVLGVRPFTEVKKAGANFFTWSADGTILFWDIDGSCKRTIDVELEQPDNYEETQNELKVVRLCSSGDALVTGDKCGVLRIIDQKRGDCQFSLRAHAGEITDVAVHEQNGQCIIASCGRDRTVQVFHKNGATLELMQTLDEHVGAVTGLLFTSNGSQLISCSNDRNVVVREAFSRTENGKMATAFMILRTITLKATPVSMTLLSDRNDILFVSAIDRNVHKYNLRTGQLSESFKVSDTEGGDAVVLSSLAHVPTNNGQNRIAGVSSTDKSIRLYDENGSLLGRDWGHTEGVTDLTVITSADGESPSRQCTYLVSVAADGTVFIWSFGARSINKRDASRSMELMGVSTCSKELLVNKPPLRRVLSQSEMARFQQKSPEQDPSTPTGKVKSKLERKPSRFSLAQAPKLDPSPITSYDPTGRRKARGRSPSPPVSPKTRTLNRKSSNPAIAVRSRTKSGGGSVEGVNNLTASTEQMCRNLRIYRKKLVTSTDSLSSENLAAVERELGLTLRAVSEKAMKARGAADETVMVKMLSQYSERLLEMLDEKFAATIAKQAQLNGLNNNNRKTSNSAEQERVSTPGEIEDLTPGTSPVKGSHDEDHPTIHEEGEP</sequence>
<dbReference type="PANTHER" id="PTHR45589">
    <property type="entry name" value="WD REPEAT DOMAIN 62, ISOFORM G"/>
    <property type="match status" value="1"/>
</dbReference>
<dbReference type="SMART" id="SM00320">
    <property type="entry name" value="WD40"/>
    <property type="match status" value="9"/>
</dbReference>
<evidence type="ECO:0008006" key="4">
    <source>
        <dbReference type="Google" id="ProtNLM"/>
    </source>
</evidence>
<name>A0A8H3ULA3_VENIN</name>
<dbReference type="Gene3D" id="2.130.10.10">
    <property type="entry name" value="YVTN repeat-like/Quinoprotein amine dehydrogenase"/>
    <property type="match status" value="4"/>
</dbReference>
<accession>A0A8H3ULA3</accession>
<evidence type="ECO:0000313" key="2">
    <source>
        <dbReference type="EMBL" id="KAE9972140.1"/>
    </source>
</evidence>
<protein>
    <recommendedName>
        <fullName evidence="4">WD40 repeat-like protein</fullName>
    </recommendedName>
</protein>